<evidence type="ECO:0000313" key="4">
    <source>
        <dbReference type="Proteomes" id="UP000186817"/>
    </source>
</evidence>
<comment type="caution">
    <text evidence="3">The sequence shown here is derived from an EMBL/GenBank/DDBJ whole genome shotgun (WGS) entry which is preliminary data.</text>
</comment>
<evidence type="ECO:0000313" key="3">
    <source>
        <dbReference type="EMBL" id="OLP82123.1"/>
    </source>
</evidence>
<feature type="region of interest" description="Disordered" evidence="2">
    <location>
        <begin position="1"/>
        <end position="24"/>
    </location>
</feature>
<organism evidence="3 4">
    <name type="scientific">Symbiodinium microadriaticum</name>
    <name type="common">Dinoflagellate</name>
    <name type="synonym">Zooxanthella microadriatica</name>
    <dbReference type="NCBI Taxonomy" id="2951"/>
    <lineage>
        <taxon>Eukaryota</taxon>
        <taxon>Sar</taxon>
        <taxon>Alveolata</taxon>
        <taxon>Dinophyceae</taxon>
        <taxon>Suessiales</taxon>
        <taxon>Symbiodiniaceae</taxon>
        <taxon>Symbiodinium</taxon>
    </lineage>
</organism>
<dbReference type="AlphaFoldDB" id="A0A1Q9CGR2"/>
<accession>A0A1Q9CGR2</accession>
<keyword evidence="1" id="KW-0175">Coiled coil</keyword>
<feature type="compositionally biased region" description="Polar residues" evidence="2">
    <location>
        <begin position="1"/>
        <end position="14"/>
    </location>
</feature>
<evidence type="ECO:0000256" key="1">
    <source>
        <dbReference type="SAM" id="Coils"/>
    </source>
</evidence>
<dbReference type="EMBL" id="LSRX01001222">
    <property type="protein sequence ID" value="OLP82123.1"/>
    <property type="molecule type" value="Genomic_DNA"/>
</dbReference>
<feature type="coiled-coil region" evidence="1">
    <location>
        <begin position="110"/>
        <end position="193"/>
    </location>
</feature>
<keyword evidence="4" id="KW-1185">Reference proteome</keyword>
<dbReference type="OrthoDB" id="429412at2759"/>
<name>A0A1Q9CGR2_SYMMI</name>
<proteinExistence type="predicted"/>
<reference evidence="3 4" key="1">
    <citation type="submission" date="2016-02" db="EMBL/GenBank/DDBJ databases">
        <title>Genome analysis of coral dinoflagellate symbionts highlights evolutionary adaptations to a symbiotic lifestyle.</title>
        <authorList>
            <person name="Aranda M."/>
            <person name="Li Y."/>
            <person name="Liew Y.J."/>
            <person name="Baumgarten S."/>
            <person name="Simakov O."/>
            <person name="Wilson M."/>
            <person name="Piel J."/>
            <person name="Ashoor H."/>
            <person name="Bougouffa S."/>
            <person name="Bajic V.B."/>
            <person name="Ryu T."/>
            <person name="Ravasi T."/>
            <person name="Bayer T."/>
            <person name="Micklem G."/>
            <person name="Kim H."/>
            <person name="Bhak J."/>
            <person name="Lajeunesse T.C."/>
            <person name="Voolstra C.R."/>
        </authorList>
    </citation>
    <scope>NUCLEOTIDE SEQUENCE [LARGE SCALE GENOMIC DNA]</scope>
    <source>
        <strain evidence="3 4">CCMP2467</strain>
    </source>
</reference>
<protein>
    <submittedName>
        <fullName evidence="3">Uncharacterized protein</fullName>
    </submittedName>
</protein>
<sequence length="229" mass="26481">MANLHANQEQQLRTAEQLERESTRALPELRAELLQEARQMTASEELRRRLAEELEESRASRCSQAQQLRTMEETSAFRHSRAALETAEVRGELEAALTMAAQKTTELYIVQDALDEMNSQDERISRLREQFQELQAEAPRRDPSSEMEQLRSELTMRIINDFAETKVKLRTELKEATAEQKLLEERLATAQAELAARGKGVCPRKPALMHDADWRRKVWLKVIVENKCH</sequence>
<gene>
    <name evidence="3" type="ORF">AK812_SmicGene37247</name>
</gene>
<evidence type="ECO:0000256" key="2">
    <source>
        <dbReference type="SAM" id="MobiDB-lite"/>
    </source>
</evidence>
<dbReference type="Proteomes" id="UP000186817">
    <property type="component" value="Unassembled WGS sequence"/>
</dbReference>